<gene>
    <name evidence="6" type="ORF">SAMN04488036_103478</name>
</gene>
<dbReference type="GO" id="GO:0003677">
    <property type="term" value="F:DNA binding"/>
    <property type="evidence" value="ECO:0007669"/>
    <property type="project" value="UniProtKB-UniRule"/>
</dbReference>
<proteinExistence type="predicted"/>
<dbReference type="Proteomes" id="UP000198851">
    <property type="component" value="Unassembled WGS sequence"/>
</dbReference>
<evidence type="ECO:0000256" key="1">
    <source>
        <dbReference type="ARBA" id="ARBA00023015"/>
    </source>
</evidence>
<dbReference type="PANTHER" id="PTHR47506:SF10">
    <property type="entry name" value="TRANSCRIPTIONAL REGULATORY PROTEIN"/>
    <property type="match status" value="1"/>
</dbReference>
<evidence type="ECO:0000313" key="7">
    <source>
        <dbReference type="Proteomes" id="UP000198851"/>
    </source>
</evidence>
<feature type="DNA-binding region" description="H-T-H motif" evidence="4">
    <location>
        <begin position="29"/>
        <end position="48"/>
    </location>
</feature>
<feature type="domain" description="HTH tetR-type" evidence="5">
    <location>
        <begin position="6"/>
        <end position="66"/>
    </location>
</feature>
<dbReference type="AlphaFoldDB" id="A0A1I4E0C3"/>
<dbReference type="STRING" id="1280847.SAMN04488036_103478"/>
<protein>
    <submittedName>
        <fullName evidence="6">Transcriptional regulator, TetR family</fullName>
    </submittedName>
</protein>
<name>A0A1I4E0C3_9RHOB</name>
<dbReference type="PROSITE" id="PS50977">
    <property type="entry name" value="HTH_TETR_2"/>
    <property type="match status" value="1"/>
</dbReference>
<dbReference type="InterPro" id="IPR001647">
    <property type="entry name" value="HTH_TetR"/>
</dbReference>
<keyword evidence="7" id="KW-1185">Reference proteome</keyword>
<dbReference type="PANTHER" id="PTHR47506">
    <property type="entry name" value="TRANSCRIPTIONAL REGULATORY PROTEIN"/>
    <property type="match status" value="1"/>
</dbReference>
<organism evidence="6 7">
    <name type="scientific">Shimia haliotis</name>
    <dbReference type="NCBI Taxonomy" id="1280847"/>
    <lineage>
        <taxon>Bacteria</taxon>
        <taxon>Pseudomonadati</taxon>
        <taxon>Pseudomonadota</taxon>
        <taxon>Alphaproteobacteria</taxon>
        <taxon>Rhodobacterales</taxon>
        <taxon>Roseobacteraceae</taxon>
    </lineage>
</organism>
<dbReference type="SUPFAM" id="SSF48498">
    <property type="entry name" value="Tetracyclin repressor-like, C-terminal domain"/>
    <property type="match status" value="1"/>
</dbReference>
<evidence type="ECO:0000259" key="5">
    <source>
        <dbReference type="PROSITE" id="PS50977"/>
    </source>
</evidence>
<reference evidence="7" key="1">
    <citation type="submission" date="2016-10" db="EMBL/GenBank/DDBJ databases">
        <authorList>
            <person name="Varghese N."/>
            <person name="Submissions S."/>
        </authorList>
    </citation>
    <scope>NUCLEOTIDE SEQUENCE [LARGE SCALE GENOMIC DNA]</scope>
    <source>
        <strain evidence="7">DSM 28453</strain>
    </source>
</reference>
<evidence type="ECO:0000256" key="4">
    <source>
        <dbReference type="PROSITE-ProRule" id="PRU00335"/>
    </source>
</evidence>
<evidence type="ECO:0000313" key="6">
    <source>
        <dbReference type="EMBL" id="SFK97571.1"/>
    </source>
</evidence>
<keyword evidence="2 4" id="KW-0238">DNA-binding</keyword>
<keyword evidence="3" id="KW-0804">Transcription</keyword>
<dbReference type="SUPFAM" id="SSF46689">
    <property type="entry name" value="Homeodomain-like"/>
    <property type="match status" value="1"/>
</dbReference>
<dbReference type="EMBL" id="FOSZ01000003">
    <property type="protein sequence ID" value="SFK97571.1"/>
    <property type="molecule type" value="Genomic_DNA"/>
</dbReference>
<evidence type="ECO:0000256" key="2">
    <source>
        <dbReference type="ARBA" id="ARBA00023125"/>
    </source>
</evidence>
<dbReference type="OrthoDB" id="9779746at2"/>
<accession>A0A1I4E0C3</accession>
<sequence length="188" mass="20287">MARPREFDMDTALDGALDIFWRQGYVATNLPDLLMAMGLTRGSFYKAFRDKLSVYIAALDRYDDQVVSATVATLAGCDAGSAQACLSVLFSPEADARKGCFICNAVVELGPANETVAAKAEAMTVRLRNGILGVLDRFEVGEVGEKRTATADLILHLYFGHKAIGKGGKPREDWSAHLGWILGQANDA</sequence>
<keyword evidence="1" id="KW-0805">Transcription regulation</keyword>
<dbReference type="RefSeq" id="WP_093323516.1">
    <property type="nucleotide sequence ID" value="NZ_FOSZ01000003.1"/>
</dbReference>
<dbReference type="InterPro" id="IPR009057">
    <property type="entry name" value="Homeodomain-like_sf"/>
</dbReference>
<dbReference type="InterPro" id="IPR036271">
    <property type="entry name" value="Tet_transcr_reg_TetR-rel_C_sf"/>
</dbReference>
<dbReference type="Gene3D" id="1.10.357.10">
    <property type="entry name" value="Tetracycline Repressor, domain 2"/>
    <property type="match status" value="1"/>
</dbReference>
<dbReference type="Pfam" id="PF00440">
    <property type="entry name" value="TetR_N"/>
    <property type="match status" value="1"/>
</dbReference>
<evidence type="ECO:0000256" key="3">
    <source>
        <dbReference type="ARBA" id="ARBA00023163"/>
    </source>
</evidence>